<gene>
    <name evidence="2" type="ORF">METZ01_LOCUS451828</name>
</gene>
<feature type="non-terminal residue" evidence="2">
    <location>
        <position position="22"/>
    </location>
</feature>
<organism evidence="2">
    <name type="scientific">marine metagenome</name>
    <dbReference type="NCBI Taxonomy" id="408172"/>
    <lineage>
        <taxon>unclassified sequences</taxon>
        <taxon>metagenomes</taxon>
        <taxon>ecological metagenomes</taxon>
    </lineage>
</organism>
<feature type="region of interest" description="Disordered" evidence="1">
    <location>
        <begin position="1"/>
        <end position="22"/>
    </location>
</feature>
<evidence type="ECO:0000256" key="1">
    <source>
        <dbReference type="SAM" id="MobiDB-lite"/>
    </source>
</evidence>
<reference evidence="2" key="1">
    <citation type="submission" date="2018-05" db="EMBL/GenBank/DDBJ databases">
        <authorList>
            <person name="Lanie J.A."/>
            <person name="Ng W.-L."/>
            <person name="Kazmierczak K.M."/>
            <person name="Andrzejewski T.M."/>
            <person name="Davidsen T.M."/>
            <person name="Wayne K.J."/>
            <person name="Tettelin H."/>
            <person name="Glass J.I."/>
            <person name="Rusch D."/>
            <person name="Podicherti R."/>
            <person name="Tsui H.-C.T."/>
            <person name="Winkler M.E."/>
        </authorList>
    </citation>
    <scope>NUCLEOTIDE SEQUENCE</scope>
</reference>
<dbReference type="EMBL" id="UINC01186657">
    <property type="protein sequence ID" value="SVD98974.1"/>
    <property type="molecule type" value="Genomic_DNA"/>
</dbReference>
<dbReference type="AlphaFoldDB" id="A0A382ZU01"/>
<proteinExistence type="predicted"/>
<protein>
    <submittedName>
        <fullName evidence="2">Uncharacterized protein</fullName>
    </submittedName>
</protein>
<name>A0A382ZU01_9ZZZZ</name>
<evidence type="ECO:0000313" key="2">
    <source>
        <dbReference type="EMBL" id="SVD98974.1"/>
    </source>
</evidence>
<sequence>MNKSKKPTKETKDAVRYRRQRN</sequence>
<feature type="compositionally biased region" description="Basic and acidic residues" evidence="1">
    <location>
        <begin position="7"/>
        <end position="16"/>
    </location>
</feature>
<accession>A0A382ZU01</accession>